<dbReference type="InterPro" id="IPR050248">
    <property type="entry name" value="Polysacc_deacetylase_ArnD"/>
</dbReference>
<accession>A0A1B1YKE3</accession>
<evidence type="ECO:0000313" key="3">
    <source>
        <dbReference type="Proteomes" id="UP000092931"/>
    </source>
</evidence>
<dbReference type="AlphaFoldDB" id="A0A1B1YKE3"/>
<dbReference type="PANTHER" id="PTHR10587">
    <property type="entry name" value="GLYCOSYL TRANSFERASE-RELATED"/>
    <property type="match status" value="1"/>
</dbReference>
<evidence type="ECO:0000313" key="2">
    <source>
        <dbReference type="EMBL" id="ANX01260.1"/>
    </source>
</evidence>
<proteinExistence type="predicted"/>
<dbReference type="GO" id="GO:0016810">
    <property type="term" value="F:hydrolase activity, acting on carbon-nitrogen (but not peptide) bonds"/>
    <property type="evidence" value="ECO:0007669"/>
    <property type="project" value="InterPro"/>
</dbReference>
<dbReference type="SUPFAM" id="SSF88713">
    <property type="entry name" value="Glycoside hydrolase/deacetylase"/>
    <property type="match status" value="1"/>
</dbReference>
<sequence>MIVIRRRTIAIFFVSLVLCLMMFLTVNGKIIEVSAPVREIPIYSVENSEGKVSITFDCAWGAQDIPEILRILKEKNVKATFFVVGEWARRNPEETKMIAEQGHELANHSENHFKMSVLSKDKIKKEIMDCSKTIEEISGVKTDLFRAPYGDYNDTVISIARQNGYFTIQWSIDSLDWKPGITQEAILERVSKVSSGDILLFHNDTSHTAKILGKVIDIIKEKGLKPVPVSELILKDNFEIRHDGRQIPAGKKQ</sequence>
<name>A0A1B1YKE3_THEST</name>
<dbReference type="RefSeq" id="WP_015359064.1">
    <property type="nucleotide sequence ID" value="NZ_CP014673.1"/>
</dbReference>
<dbReference type="PANTHER" id="PTHR10587:SF128">
    <property type="entry name" value="POLYSACCHARIDE DEACETYLASE PDAB-RELATED"/>
    <property type="match status" value="1"/>
</dbReference>
<dbReference type="Pfam" id="PF01522">
    <property type="entry name" value="Polysacc_deac_1"/>
    <property type="match status" value="1"/>
</dbReference>
<dbReference type="Proteomes" id="UP000092931">
    <property type="component" value="Chromosome"/>
</dbReference>
<dbReference type="GO" id="GO:0005975">
    <property type="term" value="P:carbohydrate metabolic process"/>
    <property type="evidence" value="ECO:0007669"/>
    <property type="project" value="InterPro"/>
</dbReference>
<dbReference type="GO" id="GO:0016020">
    <property type="term" value="C:membrane"/>
    <property type="evidence" value="ECO:0007669"/>
    <property type="project" value="TreeGrafter"/>
</dbReference>
<dbReference type="InterPro" id="IPR002509">
    <property type="entry name" value="NODB_dom"/>
</dbReference>
<feature type="domain" description="NodB homology" evidence="1">
    <location>
        <begin position="50"/>
        <end position="227"/>
    </location>
</feature>
<dbReference type="EMBL" id="CP014673">
    <property type="protein sequence ID" value="ANX01260.1"/>
    <property type="molecule type" value="Genomic_DNA"/>
</dbReference>
<dbReference type="PROSITE" id="PS51677">
    <property type="entry name" value="NODB"/>
    <property type="match status" value="1"/>
</dbReference>
<dbReference type="Gene3D" id="3.20.20.370">
    <property type="entry name" value="Glycoside hydrolase/deacetylase"/>
    <property type="match status" value="1"/>
</dbReference>
<organism evidence="2 3">
    <name type="scientific">Thermoclostridium stercorarium subsp. leptospartum DSM 9219</name>
    <dbReference type="NCBI Taxonomy" id="1346611"/>
    <lineage>
        <taxon>Bacteria</taxon>
        <taxon>Bacillati</taxon>
        <taxon>Bacillota</taxon>
        <taxon>Clostridia</taxon>
        <taxon>Eubacteriales</taxon>
        <taxon>Oscillospiraceae</taxon>
        <taxon>Thermoclostridium</taxon>
    </lineage>
</organism>
<evidence type="ECO:0000259" key="1">
    <source>
        <dbReference type="PROSITE" id="PS51677"/>
    </source>
</evidence>
<protein>
    <submittedName>
        <fullName evidence="2">Deacetylase</fullName>
    </submittedName>
</protein>
<gene>
    <name evidence="2" type="ORF">CSTERLE_06595</name>
</gene>
<dbReference type="InterPro" id="IPR011330">
    <property type="entry name" value="Glyco_hydro/deAcase_b/a-brl"/>
</dbReference>
<reference evidence="2 3" key="1">
    <citation type="submission" date="2016-02" db="EMBL/GenBank/DDBJ databases">
        <title>Comparison of Clostridium stercorarium subspecies using comparative genomics and transcriptomics.</title>
        <authorList>
            <person name="Schellenberg J."/>
            <person name="Thallinger G."/>
            <person name="Levin D.B."/>
            <person name="Zhang X."/>
            <person name="Alvare G."/>
            <person name="Fristensky B."/>
            <person name="Sparling R."/>
        </authorList>
    </citation>
    <scope>NUCLEOTIDE SEQUENCE [LARGE SCALE GENOMIC DNA]</scope>
    <source>
        <strain evidence="2 3">DSM 9219</strain>
    </source>
</reference>